<dbReference type="EC" id="3.4.19.12" evidence="3"/>
<evidence type="ECO:0000256" key="6">
    <source>
        <dbReference type="ARBA" id="ARBA00022801"/>
    </source>
</evidence>
<evidence type="ECO:0000256" key="9">
    <source>
        <dbReference type="SAM" id="Phobius"/>
    </source>
</evidence>
<evidence type="ECO:0000256" key="7">
    <source>
        <dbReference type="ARBA" id="ARBA00022807"/>
    </source>
</evidence>
<proteinExistence type="inferred from homology"/>
<dbReference type="CDD" id="cd02662">
    <property type="entry name" value="Peptidase_C19F"/>
    <property type="match status" value="1"/>
</dbReference>
<keyword evidence="9" id="KW-1133">Transmembrane helix</keyword>
<evidence type="ECO:0000313" key="12">
    <source>
        <dbReference type="Proteomes" id="UP000235786"/>
    </source>
</evidence>
<dbReference type="InterPro" id="IPR001394">
    <property type="entry name" value="Peptidase_C19_UCH"/>
</dbReference>
<comment type="similarity">
    <text evidence="2">Belongs to the peptidase C19 family.</text>
</comment>
<dbReference type="SUPFAM" id="SSF54001">
    <property type="entry name" value="Cysteine proteinases"/>
    <property type="match status" value="1"/>
</dbReference>
<keyword evidence="7" id="KW-0788">Thiol protease</keyword>
<dbReference type="GO" id="GO:0005829">
    <property type="term" value="C:cytosol"/>
    <property type="evidence" value="ECO:0007669"/>
    <property type="project" value="TreeGrafter"/>
</dbReference>
<dbReference type="EMBL" id="KZ613939">
    <property type="protein sequence ID" value="PMD46183.1"/>
    <property type="molecule type" value="Genomic_DNA"/>
</dbReference>
<keyword evidence="5" id="KW-0833">Ubl conjugation pathway</keyword>
<evidence type="ECO:0000256" key="5">
    <source>
        <dbReference type="ARBA" id="ARBA00022786"/>
    </source>
</evidence>
<dbReference type="InterPro" id="IPR050164">
    <property type="entry name" value="Peptidase_C19"/>
</dbReference>
<keyword evidence="9" id="KW-0472">Membrane</keyword>
<dbReference type="PROSITE" id="PS50235">
    <property type="entry name" value="USP_3"/>
    <property type="match status" value="1"/>
</dbReference>
<comment type="catalytic activity">
    <reaction evidence="1">
        <text>Thiol-dependent hydrolysis of ester, thioester, amide, peptide and isopeptide bonds formed by the C-terminal Gly of ubiquitin (a 76-residue protein attached to proteins as an intracellular targeting signal).</text>
        <dbReference type="EC" id="3.4.19.12"/>
    </reaction>
</comment>
<gene>
    <name evidence="11" type="ORF">L207DRAFT_418339</name>
</gene>
<dbReference type="Proteomes" id="UP000235786">
    <property type="component" value="Unassembled WGS sequence"/>
</dbReference>
<reference evidence="11 12" key="1">
    <citation type="submission" date="2016-04" db="EMBL/GenBank/DDBJ databases">
        <title>A degradative enzymes factory behind the ericoid mycorrhizal symbiosis.</title>
        <authorList>
            <consortium name="DOE Joint Genome Institute"/>
            <person name="Martino E."/>
            <person name="Morin E."/>
            <person name="Grelet G."/>
            <person name="Kuo A."/>
            <person name="Kohler A."/>
            <person name="Daghino S."/>
            <person name="Barry K."/>
            <person name="Choi C."/>
            <person name="Cichocki N."/>
            <person name="Clum A."/>
            <person name="Copeland A."/>
            <person name="Hainaut M."/>
            <person name="Haridas S."/>
            <person name="Labutti K."/>
            <person name="Lindquist E."/>
            <person name="Lipzen A."/>
            <person name="Khouja H.-R."/>
            <person name="Murat C."/>
            <person name="Ohm R."/>
            <person name="Olson A."/>
            <person name="Spatafora J."/>
            <person name="Veneault-Fourrey C."/>
            <person name="Henrissat B."/>
            <person name="Grigoriev I."/>
            <person name="Martin F."/>
            <person name="Perotto S."/>
        </authorList>
    </citation>
    <scope>NUCLEOTIDE SEQUENCE [LARGE SCALE GENOMIC DNA]</scope>
    <source>
        <strain evidence="11 12">F</strain>
    </source>
</reference>
<dbReference type="Pfam" id="PF00443">
    <property type="entry name" value="UCH"/>
    <property type="match status" value="1"/>
</dbReference>
<dbReference type="PANTHER" id="PTHR24006:SF888">
    <property type="entry name" value="UBIQUITIN CARBOXYL-TERMINAL HYDROLASE 30"/>
    <property type="match status" value="1"/>
</dbReference>
<dbReference type="GO" id="GO:0006508">
    <property type="term" value="P:proteolysis"/>
    <property type="evidence" value="ECO:0007669"/>
    <property type="project" value="UniProtKB-KW"/>
</dbReference>
<keyword evidence="6" id="KW-0378">Hydrolase</keyword>
<dbReference type="InterPro" id="IPR038765">
    <property type="entry name" value="Papain-like_cys_pep_sf"/>
</dbReference>
<evidence type="ECO:0000256" key="8">
    <source>
        <dbReference type="SAM" id="MobiDB-lite"/>
    </source>
</evidence>
<evidence type="ECO:0000256" key="3">
    <source>
        <dbReference type="ARBA" id="ARBA00012759"/>
    </source>
</evidence>
<keyword evidence="9" id="KW-0812">Transmembrane</keyword>
<dbReference type="InterPro" id="IPR018200">
    <property type="entry name" value="USP_CS"/>
</dbReference>
<evidence type="ECO:0000256" key="2">
    <source>
        <dbReference type="ARBA" id="ARBA00009085"/>
    </source>
</evidence>
<sequence>MNPYNQRLDDLFDGDPNILPGYHQDYREGIYGSNRFASAGFIIPLIFCFLPIVYHVFCLLDYDLLPLPELLWNILVYLTPSPFLDAIETYTNPLRITNPALKGIPRTHAAKSEAMRRILGLDKPGGIIGSVAQAGRRRISTLPGINMTVQTAEGRPAGLGNWDNSCYQNSVLQGLASLDSLSGYLTNPKIEEELIEGVSRPEMKMAEALKGLITTLNDPANNGKRIWTPATLKNMSSWQQQDAQEYFSKVLDEIDKEVGKVAKLIQTSQGFESDDSSNSKSTNPEVLPISTFRNPLEGLVAQRVGCTQCGYSEGLSMIPFNCLTVPLGKNWEYNVLQCLDEYTKLEKIGGVECGKCTLLKFQRQLSTIFDRTKGTPESHVYLQCKQRLEAVNEALEEDDYEDKTLNQKCKIPPKSRVSTTKTRQAVVARPPKSLVVHVNRSVFDEVTGELKKNYAQVRFPKYLDLGPWCLGSSGISKDACTEEWLLDPEQAMVASSQNPSRLRGPLYELRAVVTHYGRHENGHYICYKKHPGFGSENEQWWRLSDDDVTRVTEDAVLSQGGVFMLFYDCVEPAGPAPLRPVMDGPTPVTEETALDQTTSEDLVDITLKEPVQPSIEQPDQTQTLAVAANIPLPTFDDDDLSESEYQESGLTTREQSIATSISDYDSEEPGQGEETYEPAKAIVVPPYIQQTGVHSRDGAKENISPTGSLVMV</sequence>
<feature type="domain" description="USP" evidence="10">
    <location>
        <begin position="157"/>
        <end position="570"/>
    </location>
</feature>
<feature type="transmembrane region" description="Helical" evidence="9">
    <location>
        <begin position="36"/>
        <end position="57"/>
    </location>
</feature>
<feature type="compositionally biased region" description="Polar residues" evidence="8">
    <location>
        <begin position="703"/>
        <end position="712"/>
    </location>
</feature>
<dbReference type="STRING" id="1149755.A0A2J6S604"/>
<evidence type="ECO:0000256" key="1">
    <source>
        <dbReference type="ARBA" id="ARBA00000707"/>
    </source>
</evidence>
<dbReference type="Gene3D" id="3.90.70.10">
    <property type="entry name" value="Cysteine proteinases"/>
    <property type="match status" value="1"/>
</dbReference>
<keyword evidence="4" id="KW-0645">Protease</keyword>
<evidence type="ECO:0000259" key="10">
    <source>
        <dbReference type="PROSITE" id="PS50235"/>
    </source>
</evidence>
<protein>
    <recommendedName>
        <fullName evidence="3">ubiquitinyl hydrolase 1</fullName>
        <ecNumber evidence="3">3.4.19.12</ecNumber>
    </recommendedName>
</protein>
<dbReference type="OrthoDB" id="2020758at2759"/>
<organism evidence="11 12">
    <name type="scientific">Hyaloscypha variabilis (strain UAMH 11265 / GT02V1 / F)</name>
    <name type="common">Meliniomyces variabilis</name>
    <dbReference type="NCBI Taxonomy" id="1149755"/>
    <lineage>
        <taxon>Eukaryota</taxon>
        <taxon>Fungi</taxon>
        <taxon>Dikarya</taxon>
        <taxon>Ascomycota</taxon>
        <taxon>Pezizomycotina</taxon>
        <taxon>Leotiomycetes</taxon>
        <taxon>Helotiales</taxon>
        <taxon>Hyaloscyphaceae</taxon>
        <taxon>Hyaloscypha</taxon>
        <taxon>Hyaloscypha variabilis</taxon>
    </lineage>
</organism>
<feature type="region of interest" description="Disordered" evidence="8">
    <location>
        <begin position="692"/>
        <end position="712"/>
    </location>
</feature>
<dbReference type="PROSITE" id="PS00973">
    <property type="entry name" value="USP_2"/>
    <property type="match status" value="1"/>
</dbReference>
<dbReference type="GO" id="GO:0016579">
    <property type="term" value="P:protein deubiquitination"/>
    <property type="evidence" value="ECO:0007669"/>
    <property type="project" value="InterPro"/>
</dbReference>
<dbReference type="InterPro" id="IPR028889">
    <property type="entry name" value="USP"/>
</dbReference>
<dbReference type="AlphaFoldDB" id="A0A2J6S604"/>
<name>A0A2J6S604_HYAVF</name>
<keyword evidence="12" id="KW-1185">Reference proteome</keyword>
<accession>A0A2J6S604</accession>
<dbReference type="PANTHER" id="PTHR24006">
    <property type="entry name" value="UBIQUITIN CARBOXYL-TERMINAL HYDROLASE"/>
    <property type="match status" value="1"/>
</dbReference>
<dbReference type="GO" id="GO:0005634">
    <property type="term" value="C:nucleus"/>
    <property type="evidence" value="ECO:0007669"/>
    <property type="project" value="TreeGrafter"/>
</dbReference>
<evidence type="ECO:0000313" key="11">
    <source>
        <dbReference type="EMBL" id="PMD46183.1"/>
    </source>
</evidence>
<evidence type="ECO:0000256" key="4">
    <source>
        <dbReference type="ARBA" id="ARBA00022670"/>
    </source>
</evidence>
<dbReference type="GO" id="GO:0004843">
    <property type="term" value="F:cysteine-type deubiquitinase activity"/>
    <property type="evidence" value="ECO:0007669"/>
    <property type="project" value="UniProtKB-EC"/>
</dbReference>